<protein>
    <submittedName>
        <fullName evidence="4">TetR family transcriptional regulator</fullName>
    </submittedName>
</protein>
<dbReference type="GO" id="GO:0003700">
    <property type="term" value="F:DNA-binding transcription factor activity"/>
    <property type="evidence" value="ECO:0007669"/>
    <property type="project" value="TreeGrafter"/>
</dbReference>
<name>A0A2S8SAE4_9RHOB</name>
<gene>
    <name evidence="4" type="ORF">LX70_01616</name>
</gene>
<keyword evidence="1 2" id="KW-0238">DNA-binding</keyword>
<evidence type="ECO:0000259" key="3">
    <source>
        <dbReference type="PROSITE" id="PS50977"/>
    </source>
</evidence>
<dbReference type="PRINTS" id="PR00455">
    <property type="entry name" value="HTHTETR"/>
</dbReference>
<dbReference type="OrthoDB" id="7914379at2"/>
<comment type="caution">
    <text evidence="4">The sequence shown here is derived from an EMBL/GenBank/DDBJ whole genome shotgun (WGS) entry which is preliminary data.</text>
</comment>
<dbReference type="InterPro" id="IPR050109">
    <property type="entry name" value="HTH-type_TetR-like_transc_reg"/>
</dbReference>
<dbReference type="AlphaFoldDB" id="A0A2S8SAE4"/>
<evidence type="ECO:0000256" key="2">
    <source>
        <dbReference type="PROSITE-ProRule" id="PRU00335"/>
    </source>
</evidence>
<dbReference type="InterPro" id="IPR039536">
    <property type="entry name" value="TetR_C_Proteobacteria"/>
</dbReference>
<dbReference type="PANTHER" id="PTHR30055:SF146">
    <property type="entry name" value="HTH-TYPE TRANSCRIPTIONAL DUAL REGULATOR CECR"/>
    <property type="match status" value="1"/>
</dbReference>
<evidence type="ECO:0000256" key="1">
    <source>
        <dbReference type="ARBA" id="ARBA00023125"/>
    </source>
</evidence>
<evidence type="ECO:0000313" key="5">
    <source>
        <dbReference type="Proteomes" id="UP000238338"/>
    </source>
</evidence>
<dbReference type="PANTHER" id="PTHR30055">
    <property type="entry name" value="HTH-TYPE TRANSCRIPTIONAL REGULATOR RUTR"/>
    <property type="match status" value="1"/>
</dbReference>
<feature type="DNA-binding region" description="H-T-H motif" evidence="2">
    <location>
        <begin position="30"/>
        <end position="49"/>
    </location>
</feature>
<evidence type="ECO:0000313" key="4">
    <source>
        <dbReference type="EMBL" id="PQV57807.1"/>
    </source>
</evidence>
<dbReference type="RefSeq" id="WP_105514183.1">
    <property type="nucleotide sequence ID" value="NZ_PVEP01000002.1"/>
</dbReference>
<dbReference type="PROSITE" id="PS50977">
    <property type="entry name" value="HTH_TETR_2"/>
    <property type="match status" value="1"/>
</dbReference>
<dbReference type="InterPro" id="IPR009057">
    <property type="entry name" value="Homeodomain-like_sf"/>
</dbReference>
<organism evidence="4 5">
    <name type="scientific">Albidovulum denitrificans</name>
    <dbReference type="NCBI Taxonomy" id="404881"/>
    <lineage>
        <taxon>Bacteria</taxon>
        <taxon>Pseudomonadati</taxon>
        <taxon>Pseudomonadota</taxon>
        <taxon>Alphaproteobacteria</taxon>
        <taxon>Rhodobacterales</taxon>
        <taxon>Paracoccaceae</taxon>
        <taxon>Albidovulum</taxon>
    </lineage>
</organism>
<feature type="domain" description="HTH tetR-type" evidence="3">
    <location>
        <begin position="7"/>
        <end position="67"/>
    </location>
</feature>
<dbReference type="GO" id="GO:0000976">
    <property type="term" value="F:transcription cis-regulatory region binding"/>
    <property type="evidence" value="ECO:0007669"/>
    <property type="project" value="TreeGrafter"/>
</dbReference>
<dbReference type="Gene3D" id="1.10.357.10">
    <property type="entry name" value="Tetracycline Repressor, domain 2"/>
    <property type="match status" value="1"/>
</dbReference>
<accession>A0A2S8SAE4</accession>
<dbReference type="EMBL" id="PVEP01000002">
    <property type="protein sequence ID" value="PQV57807.1"/>
    <property type="molecule type" value="Genomic_DNA"/>
</dbReference>
<dbReference type="SUPFAM" id="SSF46689">
    <property type="entry name" value="Homeodomain-like"/>
    <property type="match status" value="1"/>
</dbReference>
<dbReference type="Pfam" id="PF14246">
    <property type="entry name" value="TetR_C_7"/>
    <property type="match status" value="1"/>
</dbReference>
<dbReference type="Pfam" id="PF00440">
    <property type="entry name" value="TetR_N"/>
    <property type="match status" value="1"/>
</dbReference>
<keyword evidence="5" id="KW-1185">Reference proteome</keyword>
<sequence length="206" mass="21423">MREETRSGRRKEIEDAACRLLETQGYAGASMLSVAKAVGASNETLYRWYGDKKGLFRAVAEANAETVGARLDAALAGQGDPIAALTEVGEPLLKMLTGPRAVALNRAAAADPTGELGKAIAEGGREAVLPRIVALVAAGVGAGRLDVSSAEAGADLFLRLLIGDWQVRRVIGAMEVPEQAAIAARAREAMVAFLTLCAPANDPLTI</sequence>
<dbReference type="Gene3D" id="1.10.10.60">
    <property type="entry name" value="Homeodomain-like"/>
    <property type="match status" value="1"/>
</dbReference>
<dbReference type="InterPro" id="IPR001647">
    <property type="entry name" value="HTH_TetR"/>
</dbReference>
<proteinExistence type="predicted"/>
<dbReference type="Proteomes" id="UP000238338">
    <property type="component" value="Unassembled WGS sequence"/>
</dbReference>
<reference evidence="4 5" key="1">
    <citation type="submission" date="2018-02" db="EMBL/GenBank/DDBJ databases">
        <title>Genomic Encyclopedia of Archaeal and Bacterial Type Strains, Phase II (KMG-II): from individual species to whole genera.</title>
        <authorList>
            <person name="Goeker M."/>
        </authorList>
    </citation>
    <scope>NUCLEOTIDE SEQUENCE [LARGE SCALE GENOMIC DNA]</scope>
    <source>
        <strain evidence="4 5">DSM 18921</strain>
    </source>
</reference>